<feature type="compositionally biased region" description="Low complexity" evidence="1">
    <location>
        <begin position="184"/>
        <end position="199"/>
    </location>
</feature>
<evidence type="ECO:0000256" key="1">
    <source>
        <dbReference type="SAM" id="MobiDB-lite"/>
    </source>
</evidence>
<accession>A0A9X2QDU1</accession>
<feature type="compositionally biased region" description="Polar residues" evidence="1">
    <location>
        <begin position="168"/>
        <end position="181"/>
    </location>
</feature>
<feature type="compositionally biased region" description="Basic and acidic residues" evidence="1">
    <location>
        <begin position="46"/>
        <end position="68"/>
    </location>
</feature>
<feature type="compositionally biased region" description="Basic and acidic residues" evidence="1">
    <location>
        <begin position="17"/>
        <end position="38"/>
    </location>
</feature>
<protein>
    <submittedName>
        <fullName evidence="2">Uncharacterized protein</fullName>
    </submittedName>
</protein>
<comment type="caution">
    <text evidence="2">The sequence shown here is derived from an EMBL/GenBank/DDBJ whole genome shotgun (WGS) entry which is preliminary data.</text>
</comment>
<evidence type="ECO:0000313" key="2">
    <source>
        <dbReference type="EMBL" id="MCS3711292.1"/>
    </source>
</evidence>
<feature type="region of interest" description="Disordered" evidence="1">
    <location>
        <begin position="1"/>
        <end position="199"/>
    </location>
</feature>
<organism evidence="2 3">
    <name type="scientific">Salinibacter ruber</name>
    <dbReference type="NCBI Taxonomy" id="146919"/>
    <lineage>
        <taxon>Bacteria</taxon>
        <taxon>Pseudomonadati</taxon>
        <taxon>Rhodothermota</taxon>
        <taxon>Rhodothermia</taxon>
        <taxon>Rhodothermales</taxon>
        <taxon>Salinibacteraceae</taxon>
        <taxon>Salinibacter</taxon>
    </lineage>
</organism>
<name>A0A9X2QDU1_9BACT</name>
<dbReference type="EMBL" id="JANUAE010000012">
    <property type="protein sequence ID" value="MCS3711292.1"/>
    <property type="molecule type" value="Genomic_DNA"/>
</dbReference>
<gene>
    <name evidence="2" type="ORF">GGP61_002925</name>
</gene>
<sequence length="199" mass="21849">MRRKDGAGQPRSLDQPRPPEKSPPKVSPEKESPEKESPGEESPGEESLREESLREESPLKESLLKGDLLRSFPLKKSSIEEFSTQAVPLQRGRFALPPPQDFFCPRLSPPLEFLLPDPAGDSRRRDGPSGRRRERSRVKEAVSKSYERDRTAASQPQWLPAAGGISAARSTSRDPVSSNPLPSSPIFSGSIYSGSISSS</sequence>
<reference evidence="2" key="1">
    <citation type="submission" date="2022-08" db="EMBL/GenBank/DDBJ databases">
        <title>Genomic Encyclopedia of Type Strains, Phase V (KMG-V): Genome sequencing to study the core and pangenomes of soil and plant-associated prokaryotes.</title>
        <authorList>
            <person name="Whitman W."/>
        </authorList>
    </citation>
    <scope>NUCLEOTIDE SEQUENCE</scope>
    <source>
        <strain evidence="2">SP3049</strain>
    </source>
</reference>
<proteinExistence type="predicted"/>
<feature type="compositionally biased region" description="Basic and acidic residues" evidence="1">
    <location>
        <begin position="120"/>
        <end position="151"/>
    </location>
</feature>
<dbReference type="AlphaFoldDB" id="A0A9X2QDU1"/>
<evidence type="ECO:0000313" key="3">
    <source>
        <dbReference type="Proteomes" id="UP001155057"/>
    </source>
</evidence>
<dbReference type="Proteomes" id="UP001155057">
    <property type="component" value="Unassembled WGS sequence"/>
</dbReference>